<dbReference type="Proteomes" id="UP000546970">
    <property type="component" value="Unassembled WGS sequence"/>
</dbReference>
<evidence type="ECO:0000313" key="8">
    <source>
        <dbReference type="Proteomes" id="UP000546970"/>
    </source>
</evidence>
<evidence type="ECO:0000256" key="6">
    <source>
        <dbReference type="SAM" id="Phobius"/>
    </source>
</evidence>
<evidence type="ECO:0000256" key="5">
    <source>
        <dbReference type="ARBA" id="ARBA00023136"/>
    </source>
</evidence>
<feature type="transmembrane region" description="Helical" evidence="6">
    <location>
        <begin position="273"/>
        <end position="292"/>
    </location>
</feature>
<feature type="transmembrane region" description="Helical" evidence="6">
    <location>
        <begin position="111"/>
        <end position="130"/>
    </location>
</feature>
<keyword evidence="8" id="KW-1185">Reference proteome</keyword>
<dbReference type="AlphaFoldDB" id="A0A7X9UBE9"/>
<evidence type="ECO:0000256" key="4">
    <source>
        <dbReference type="ARBA" id="ARBA00022989"/>
    </source>
</evidence>
<keyword evidence="3 6" id="KW-0812">Transmembrane</keyword>
<evidence type="ECO:0000256" key="1">
    <source>
        <dbReference type="ARBA" id="ARBA00004651"/>
    </source>
</evidence>
<feature type="transmembrane region" description="Helical" evidence="6">
    <location>
        <begin position="388"/>
        <end position="407"/>
    </location>
</feature>
<comment type="subcellular location">
    <subcellularLocation>
        <location evidence="1">Cell membrane</location>
        <topology evidence="1">Multi-pass membrane protein</topology>
    </subcellularLocation>
</comment>
<keyword evidence="2" id="KW-1003">Cell membrane</keyword>
<feature type="transmembrane region" description="Helical" evidence="6">
    <location>
        <begin position="167"/>
        <end position="189"/>
    </location>
</feature>
<keyword evidence="4 6" id="KW-1133">Transmembrane helix</keyword>
<keyword evidence="5 6" id="KW-0472">Membrane</keyword>
<organism evidence="7 8">
    <name type="scientific">Collinsella acetigenes</name>
    <dbReference type="NCBI Taxonomy" id="2713419"/>
    <lineage>
        <taxon>Bacteria</taxon>
        <taxon>Bacillati</taxon>
        <taxon>Actinomycetota</taxon>
        <taxon>Coriobacteriia</taxon>
        <taxon>Coriobacteriales</taxon>
        <taxon>Coriobacteriaceae</taxon>
        <taxon>Collinsella</taxon>
    </lineage>
</organism>
<reference evidence="7 8" key="1">
    <citation type="submission" date="2020-04" db="EMBL/GenBank/DDBJ databases">
        <title>Collinsella sp. KGMB02528 nov., an anaerobic actinobacterium isolated from human feces.</title>
        <authorList>
            <person name="Han K.-I."/>
            <person name="Eom M.K."/>
            <person name="Kim J.-S."/>
            <person name="Lee K.C."/>
            <person name="Suh M.K."/>
            <person name="Park S.-H."/>
            <person name="Lee J.H."/>
            <person name="Kang S.W."/>
            <person name="Park J.-E."/>
            <person name="Oh B.S."/>
            <person name="Yu S.Y."/>
            <person name="Choi S.-H."/>
            <person name="Lee D.H."/>
            <person name="Yoon H."/>
            <person name="Kim B.-Y."/>
            <person name="Lee J.H."/>
            <person name="Lee J.-S."/>
        </authorList>
    </citation>
    <scope>NUCLEOTIDE SEQUENCE [LARGE SCALE GENOMIC DNA]</scope>
    <source>
        <strain evidence="7 8">KGMB02528</strain>
    </source>
</reference>
<feature type="transmembrane region" description="Helical" evidence="6">
    <location>
        <begin position="195"/>
        <end position="215"/>
    </location>
</feature>
<dbReference type="PANTHER" id="PTHR30250">
    <property type="entry name" value="PST FAMILY PREDICTED COLANIC ACID TRANSPORTER"/>
    <property type="match status" value="1"/>
</dbReference>
<feature type="transmembrane region" description="Helical" evidence="6">
    <location>
        <begin position="41"/>
        <end position="61"/>
    </location>
</feature>
<feature type="transmembrane region" description="Helical" evidence="6">
    <location>
        <begin position="73"/>
        <end position="91"/>
    </location>
</feature>
<feature type="transmembrane region" description="Helical" evidence="6">
    <location>
        <begin position="313"/>
        <end position="346"/>
    </location>
</feature>
<dbReference type="EMBL" id="JABBCP010000001">
    <property type="protein sequence ID" value="NMF55290.1"/>
    <property type="molecule type" value="Genomic_DNA"/>
</dbReference>
<dbReference type="InterPro" id="IPR050833">
    <property type="entry name" value="Poly_Biosynth_Transport"/>
</dbReference>
<comment type="caution">
    <text evidence="7">The sequence shown here is derived from an EMBL/GenBank/DDBJ whole genome shotgun (WGS) entry which is preliminary data.</text>
</comment>
<feature type="transmembrane region" description="Helical" evidence="6">
    <location>
        <begin position="413"/>
        <end position="432"/>
    </location>
</feature>
<evidence type="ECO:0000256" key="3">
    <source>
        <dbReference type="ARBA" id="ARBA00022692"/>
    </source>
</evidence>
<proteinExistence type="predicted"/>
<feature type="transmembrane region" description="Helical" evidence="6">
    <location>
        <begin position="352"/>
        <end position="376"/>
    </location>
</feature>
<evidence type="ECO:0000256" key="2">
    <source>
        <dbReference type="ARBA" id="ARBA00022475"/>
    </source>
</evidence>
<dbReference type="PANTHER" id="PTHR30250:SF11">
    <property type="entry name" value="O-ANTIGEN TRANSPORTER-RELATED"/>
    <property type="match status" value="1"/>
</dbReference>
<gene>
    <name evidence="7" type="ORF">HF320_02925</name>
</gene>
<name>A0A7X9UBE9_9ACTN</name>
<evidence type="ECO:0000313" key="7">
    <source>
        <dbReference type="EMBL" id="NMF55290.1"/>
    </source>
</evidence>
<accession>A0A7X9UBE9</accession>
<sequence>MPSPLARLVNRWWNRLIGAIYEGSLSEQEAEYESGSTGRDYIWNTVGTSIWGMVFPLLTIVCTQLVGAEQAGMFSMAFVAGTLLMILSNFGVRTFQVSDIDEAISFSSYQLNRWLTSLLALLVGIAYCMLRGYDAAMFTLSMGIYVYKIVDGMADVYEGRLQQADKLYLAGMSQALRSVAVVAVFSVMLFITRSLPVACVATGVVAVLSLVFMTFPLSLLETEKSGPWRMREVGGLFRQCFPLFSTLFLFNLIESCPKFAMESMMGYDAQLYFSALFFPAQAILLAVGFVYKPQLLRLANIWSNPRRRRRFDLIMLAVLAVVVVLTLAVIAFMGWIGIGIVSFMYGIDFTKYRMLAFLMVAAGGLTAAIDFLYQIITVLRHQDLATKPYLISFGAVIVLSIVLVRIFGLLGAVLSYLLVMALLLVLLTLQYVRIRGIISRTTGDPFARGPHYK</sequence>
<protein>
    <submittedName>
        <fullName evidence="7">Lipopolysaccharide biosynthesis protein</fullName>
    </submittedName>
</protein>
<dbReference type="GO" id="GO:0005886">
    <property type="term" value="C:plasma membrane"/>
    <property type="evidence" value="ECO:0007669"/>
    <property type="project" value="UniProtKB-SubCell"/>
</dbReference>